<feature type="region of interest" description="Disordered" evidence="1">
    <location>
        <begin position="1011"/>
        <end position="1032"/>
    </location>
</feature>
<protein>
    <recommendedName>
        <fullName evidence="4">Pentatricopeptide repeat protein</fullName>
    </recommendedName>
</protein>
<dbReference type="Gene3D" id="1.25.40.10">
    <property type="entry name" value="Tetratricopeptide repeat domain"/>
    <property type="match status" value="1"/>
</dbReference>
<evidence type="ECO:0000313" key="2">
    <source>
        <dbReference type="EMBL" id="OIW31977.1"/>
    </source>
</evidence>
<feature type="region of interest" description="Disordered" evidence="1">
    <location>
        <begin position="93"/>
        <end position="185"/>
    </location>
</feature>
<dbReference type="OrthoDB" id="185373at2759"/>
<dbReference type="EMBL" id="KV875095">
    <property type="protein sequence ID" value="OIW31977.1"/>
    <property type="molecule type" value="Genomic_DNA"/>
</dbReference>
<keyword evidence="3" id="KW-1185">Reference proteome</keyword>
<evidence type="ECO:0000256" key="1">
    <source>
        <dbReference type="SAM" id="MobiDB-lite"/>
    </source>
</evidence>
<dbReference type="InParanoid" id="A0A1J7JF70"/>
<evidence type="ECO:0008006" key="4">
    <source>
        <dbReference type="Google" id="ProtNLM"/>
    </source>
</evidence>
<dbReference type="STRING" id="1408157.A0A1J7JF70"/>
<reference evidence="2 3" key="1">
    <citation type="submission" date="2016-10" db="EMBL/GenBank/DDBJ databases">
        <title>Draft genome sequence of Coniochaeta ligniaria NRRL30616, a lignocellulolytic fungus for bioabatement of inhibitors in plant biomass hydrolysates.</title>
        <authorList>
            <consortium name="DOE Joint Genome Institute"/>
            <person name="Jimenez D.J."/>
            <person name="Hector R.E."/>
            <person name="Riley R."/>
            <person name="Sun H."/>
            <person name="Grigoriev I.V."/>
            <person name="Van Elsas J.D."/>
            <person name="Nichols N.N."/>
        </authorList>
    </citation>
    <scope>NUCLEOTIDE SEQUENCE [LARGE SCALE GENOMIC DNA]</scope>
    <source>
        <strain evidence="2 3">NRRL 30616</strain>
    </source>
</reference>
<accession>A0A1J7JF70</accession>
<sequence length="1056" mass="117714">MSTPLPVPSKVAVTAIRGLIVGTTCSLALITEDRRRRIKNAHNAIQNAERIRSAKNYHAGGAALALAIEEDAALFDPTNVPRSLPVDRWDLGRARSRAVDQKSPSTKRSEPDKPQPGTSDVSRRRADRPVGVDGEDTSKRSTTKTPSRVRLKGHILPQPNRLLTERRTSSVRDAAEEKLRTSATSTRSPFAFPTIQEIRTMIDHAASSKDPQVLQQSLSFVIQALSAQVKGVPLEDSMIDACALLCRTCQKMENYDGARDLLSLVRECGPLSETAYYSFEPLKLLDQIIRKLKFHADRDRLHRESLSRAVDLYCYRLPSDPQVRTDHGFGIGKKLMEMCFAASSLARIEALYWRCNVHRPGDLKFTQWFILQLHEKGEHKTAIKFFCLAFGKQSPTGGRVDQVGDAVVKSVVTAQGYKASAVLRTLDQICSDKRNAAELHSSWVVQLLEAHWVWKHDMDETAALFASLKDRGVSNLVQHPEAVWRVMVEIAYRAGRPELAKSYLDEAMAVHDILPGDHLTALLFAKLKAEAGDWDGVYQDIKGLKVYTNEYMGDRVSRGLVPILKLFAESHTVAETDALVRRYVTELHVPICSHMVTFMANEYAAIRDGESLLAWLEYCAGQGFKVDAAFSNAILSTCRHSWKFPYKDLRNLYLKLRAQGDDYTDEYTERMMADAALSQASPKMEWKGHLKNLMGSSRIPTAKSVVMAGRSYSVQDIILQMKEEIVLRRPQNAVRIYRQAVRQGVELPVQALHLAIKATLAKDGEGIKAALELIRKAEERGVDTSSCNVRIIKAQLDMIDPTMENELKVKAILKVLDDATANGVELSDVVLNQAAHLCLKASNPRLAIKFALMAAKAHGNGSPLCYNSFNFAVVLHASAWKRDLKMLESVISTAKSQLYWTDLLCMKTLKMAERTARGARSPSPEVISILGDALKHCIKARDELRDSGLQLQSGALEIMRAAAEAQKNGNAFEDVLQSKRQDAQEEKASAPEIDQQGLDLVEELLLSKRHDSNAKKASLSSSKRRGARWKDDLEPLADEKGLELFEETLLSQRHGR</sequence>
<organism evidence="2 3">
    <name type="scientific">Coniochaeta ligniaria NRRL 30616</name>
    <dbReference type="NCBI Taxonomy" id="1408157"/>
    <lineage>
        <taxon>Eukaryota</taxon>
        <taxon>Fungi</taxon>
        <taxon>Dikarya</taxon>
        <taxon>Ascomycota</taxon>
        <taxon>Pezizomycotina</taxon>
        <taxon>Sordariomycetes</taxon>
        <taxon>Sordariomycetidae</taxon>
        <taxon>Coniochaetales</taxon>
        <taxon>Coniochaetaceae</taxon>
        <taxon>Coniochaeta</taxon>
    </lineage>
</organism>
<dbReference type="AlphaFoldDB" id="A0A1J7JF70"/>
<gene>
    <name evidence="2" type="ORF">CONLIGDRAFT_248224</name>
</gene>
<proteinExistence type="predicted"/>
<feature type="compositionally biased region" description="Basic and acidic residues" evidence="1">
    <location>
        <begin position="163"/>
        <end position="180"/>
    </location>
</feature>
<dbReference type="InterPro" id="IPR011990">
    <property type="entry name" value="TPR-like_helical_dom_sf"/>
</dbReference>
<name>A0A1J7JF70_9PEZI</name>
<dbReference type="Proteomes" id="UP000182658">
    <property type="component" value="Unassembled WGS sequence"/>
</dbReference>
<feature type="compositionally biased region" description="Basic and acidic residues" evidence="1">
    <location>
        <begin position="121"/>
        <end position="130"/>
    </location>
</feature>
<evidence type="ECO:0000313" key="3">
    <source>
        <dbReference type="Proteomes" id="UP000182658"/>
    </source>
</evidence>